<comment type="caution">
    <text evidence="2">The sequence shown here is derived from an EMBL/GenBank/DDBJ whole genome shotgun (WGS) entry which is preliminary data.</text>
</comment>
<dbReference type="EMBL" id="CAUOFW020001590">
    <property type="protein sequence ID" value="CAK9146499.1"/>
    <property type="molecule type" value="Genomic_DNA"/>
</dbReference>
<evidence type="ECO:0000256" key="1">
    <source>
        <dbReference type="SAM" id="Phobius"/>
    </source>
</evidence>
<reference evidence="2 3" key="1">
    <citation type="submission" date="2024-02" db="EMBL/GenBank/DDBJ databases">
        <authorList>
            <person name="Vignale AGUSTIN F."/>
            <person name="Sosa J E."/>
            <person name="Modenutti C."/>
        </authorList>
    </citation>
    <scope>NUCLEOTIDE SEQUENCE [LARGE SCALE GENOMIC DNA]</scope>
</reference>
<organism evidence="2 3">
    <name type="scientific">Ilex paraguariensis</name>
    <name type="common">yerba mate</name>
    <dbReference type="NCBI Taxonomy" id="185542"/>
    <lineage>
        <taxon>Eukaryota</taxon>
        <taxon>Viridiplantae</taxon>
        <taxon>Streptophyta</taxon>
        <taxon>Embryophyta</taxon>
        <taxon>Tracheophyta</taxon>
        <taxon>Spermatophyta</taxon>
        <taxon>Magnoliopsida</taxon>
        <taxon>eudicotyledons</taxon>
        <taxon>Gunneridae</taxon>
        <taxon>Pentapetalae</taxon>
        <taxon>asterids</taxon>
        <taxon>campanulids</taxon>
        <taxon>Aquifoliales</taxon>
        <taxon>Aquifoliaceae</taxon>
        <taxon>Ilex</taxon>
    </lineage>
</organism>
<feature type="transmembrane region" description="Helical" evidence="1">
    <location>
        <begin position="29"/>
        <end position="50"/>
    </location>
</feature>
<protein>
    <submittedName>
        <fullName evidence="2">Uncharacterized protein</fullName>
    </submittedName>
</protein>
<feature type="non-terminal residue" evidence="2">
    <location>
        <position position="1"/>
    </location>
</feature>
<evidence type="ECO:0000313" key="3">
    <source>
        <dbReference type="Proteomes" id="UP001642360"/>
    </source>
</evidence>
<evidence type="ECO:0000313" key="2">
    <source>
        <dbReference type="EMBL" id="CAK9146499.1"/>
    </source>
</evidence>
<name>A0ABC8RU18_9AQUA</name>
<keyword evidence="3" id="KW-1185">Reference proteome</keyword>
<accession>A0ABC8RU18</accession>
<dbReference type="AlphaFoldDB" id="A0ABC8RU18"/>
<keyword evidence="1" id="KW-0472">Membrane</keyword>
<keyword evidence="1" id="KW-1133">Transmembrane helix</keyword>
<gene>
    <name evidence="2" type="ORF">ILEXP_LOCUS14352</name>
</gene>
<proteinExistence type="predicted"/>
<sequence>AQELGVVRWALSTGHCLLGTSAVTGSYPLGARALSAGSWLVLVLVLVLAADCKDMSNALEQGATPRPIVQSPKAG</sequence>
<dbReference type="Proteomes" id="UP001642360">
    <property type="component" value="Unassembled WGS sequence"/>
</dbReference>
<keyword evidence="1" id="KW-0812">Transmembrane</keyword>